<accession>A0A938XUC7</accession>
<sequence>MIKQLLMNYWWVILIIIIVLIILAVIIGNLQFKNKIAREKELLMKSSQPEESPVIREEDLANLPSPVKKWLKSVGVVRQERIKAVTFSQRGKMKLKPDQKNWIDAEAKQYVRVDEPGYLWHVNLSMLPLIHTKGRDLFYQGKGSMEIRLGSLIPVVNVSDTPKLNESALHRFLLELMWYPTAALEDYITWEAIGQRSAKAVLSYAGMSVEATFYFEEDGKLTKIEAMRYKESDADAERLPCVGEIKGYINVDGLKIPHLIDVTWVIDGENFTWYQLKNHAFKFERK</sequence>
<protein>
    <submittedName>
        <fullName evidence="2">Uncharacterized protein</fullName>
    </submittedName>
</protein>
<proteinExistence type="predicted"/>
<dbReference type="InterPro" id="IPR054213">
    <property type="entry name" value="DUF6920"/>
</dbReference>
<keyword evidence="1" id="KW-0812">Transmembrane</keyword>
<gene>
    <name evidence="2" type="ORF">JOC47_002546</name>
</gene>
<keyword evidence="1" id="KW-0472">Membrane</keyword>
<feature type="transmembrane region" description="Helical" evidence="1">
    <location>
        <begin position="6"/>
        <end position="30"/>
    </location>
</feature>
<evidence type="ECO:0000313" key="2">
    <source>
        <dbReference type="EMBL" id="MBM7557680.1"/>
    </source>
</evidence>
<name>A0A938XUC7_9FIRM</name>
<comment type="caution">
    <text evidence="2">The sequence shown here is derived from an EMBL/GenBank/DDBJ whole genome shotgun (WGS) entry which is preliminary data.</text>
</comment>
<keyword evidence="3" id="KW-1185">Reference proteome</keyword>
<dbReference type="Pfam" id="PF21900">
    <property type="entry name" value="DUF6920"/>
    <property type="match status" value="1"/>
</dbReference>
<dbReference type="RefSeq" id="WP_204702426.1">
    <property type="nucleotide sequence ID" value="NZ_JAFBDQ010000015.1"/>
</dbReference>
<dbReference type="AlphaFoldDB" id="A0A938XUC7"/>
<keyword evidence="1" id="KW-1133">Transmembrane helix</keyword>
<dbReference type="EMBL" id="JAFBDQ010000015">
    <property type="protein sequence ID" value="MBM7557680.1"/>
    <property type="molecule type" value="Genomic_DNA"/>
</dbReference>
<reference evidence="2" key="1">
    <citation type="submission" date="2021-01" db="EMBL/GenBank/DDBJ databases">
        <title>Genomic Encyclopedia of Type Strains, Phase IV (KMG-IV): sequencing the most valuable type-strain genomes for metagenomic binning, comparative biology and taxonomic classification.</title>
        <authorList>
            <person name="Goeker M."/>
        </authorList>
    </citation>
    <scope>NUCLEOTIDE SEQUENCE</scope>
    <source>
        <strain evidence="2">DSM 23230</strain>
    </source>
</reference>
<organism evidence="2 3">
    <name type="scientific">Halanaerobacter jeridensis</name>
    <dbReference type="NCBI Taxonomy" id="706427"/>
    <lineage>
        <taxon>Bacteria</taxon>
        <taxon>Bacillati</taxon>
        <taxon>Bacillota</taxon>
        <taxon>Clostridia</taxon>
        <taxon>Halanaerobiales</taxon>
        <taxon>Halobacteroidaceae</taxon>
        <taxon>Halanaerobacter</taxon>
    </lineage>
</organism>
<evidence type="ECO:0000313" key="3">
    <source>
        <dbReference type="Proteomes" id="UP000774000"/>
    </source>
</evidence>
<evidence type="ECO:0000256" key="1">
    <source>
        <dbReference type="SAM" id="Phobius"/>
    </source>
</evidence>
<dbReference type="Proteomes" id="UP000774000">
    <property type="component" value="Unassembled WGS sequence"/>
</dbReference>